<name>A0A9D3XUX2_9SAUR</name>
<comment type="caution">
    <text evidence="1">The sequence shown here is derived from an EMBL/GenBank/DDBJ whole genome shotgun (WGS) entry which is preliminary data.</text>
</comment>
<accession>A0A9D3XUX2</accession>
<keyword evidence="2" id="KW-1185">Reference proteome</keyword>
<sequence length="108" mass="11296">MGLFRTSSGWGKNGDNLREALLAMSVAGSLPPQYNNTIQVLVNPLLPGVKGRGRGNPNPLEPSPSVGASGIQTAGELLLECCRLVAERMCDPDSLSRLGGESCSEEGK</sequence>
<organism evidence="1 2">
    <name type="scientific">Mauremys mutica</name>
    <name type="common">yellowpond turtle</name>
    <dbReference type="NCBI Taxonomy" id="74926"/>
    <lineage>
        <taxon>Eukaryota</taxon>
        <taxon>Metazoa</taxon>
        <taxon>Chordata</taxon>
        <taxon>Craniata</taxon>
        <taxon>Vertebrata</taxon>
        <taxon>Euteleostomi</taxon>
        <taxon>Archelosauria</taxon>
        <taxon>Testudinata</taxon>
        <taxon>Testudines</taxon>
        <taxon>Cryptodira</taxon>
        <taxon>Durocryptodira</taxon>
        <taxon>Testudinoidea</taxon>
        <taxon>Geoemydidae</taxon>
        <taxon>Geoemydinae</taxon>
        <taxon>Mauremys</taxon>
    </lineage>
</organism>
<reference evidence="1" key="1">
    <citation type="submission" date="2021-09" db="EMBL/GenBank/DDBJ databases">
        <title>The genome of Mauremys mutica provides insights into the evolution of semi-aquatic lifestyle.</title>
        <authorList>
            <person name="Gong S."/>
            <person name="Gao Y."/>
        </authorList>
    </citation>
    <scope>NUCLEOTIDE SEQUENCE</scope>
    <source>
        <strain evidence="1">MM-2020</strain>
        <tissue evidence="1">Muscle</tissue>
    </source>
</reference>
<evidence type="ECO:0000313" key="2">
    <source>
        <dbReference type="Proteomes" id="UP000827986"/>
    </source>
</evidence>
<proteinExistence type="predicted"/>
<gene>
    <name evidence="1" type="ORF">KIL84_019081</name>
</gene>
<protein>
    <submittedName>
        <fullName evidence="1">Uncharacterized protein</fullName>
    </submittedName>
</protein>
<dbReference type="Proteomes" id="UP000827986">
    <property type="component" value="Unassembled WGS sequence"/>
</dbReference>
<evidence type="ECO:0000313" key="1">
    <source>
        <dbReference type="EMBL" id="KAH1186332.1"/>
    </source>
</evidence>
<dbReference type="AlphaFoldDB" id="A0A9D3XUX2"/>
<dbReference type="EMBL" id="JAHDVG010000463">
    <property type="protein sequence ID" value="KAH1186332.1"/>
    <property type="molecule type" value="Genomic_DNA"/>
</dbReference>